<comment type="caution">
    <text evidence="2">The sequence shown here is derived from an EMBL/GenBank/DDBJ whole genome shotgun (WGS) entry which is preliminary data.</text>
</comment>
<gene>
    <name evidence="2" type="ORF">ACFPIE_09985</name>
</gene>
<accession>A0ABW0FR86</accession>
<dbReference type="RefSeq" id="WP_374037564.1">
    <property type="nucleotide sequence ID" value="NZ_CP169082.1"/>
</dbReference>
<keyword evidence="1" id="KW-0812">Transmembrane</keyword>
<feature type="transmembrane region" description="Helical" evidence="1">
    <location>
        <begin position="43"/>
        <end position="68"/>
    </location>
</feature>
<name>A0ABW0FR86_9CAUL</name>
<dbReference type="EMBL" id="JBHSLF010000019">
    <property type="protein sequence ID" value="MFC5344245.1"/>
    <property type="molecule type" value="Genomic_DNA"/>
</dbReference>
<dbReference type="Proteomes" id="UP001596152">
    <property type="component" value="Unassembled WGS sequence"/>
</dbReference>
<keyword evidence="3" id="KW-1185">Reference proteome</keyword>
<evidence type="ECO:0000313" key="3">
    <source>
        <dbReference type="Proteomes" id="UP001596152"/>
    </source>
</evidence>
<keyword evidence="1" id="KW-0472">Membrane</keyword>
<sequence length="162" mass="17459">MSFREKHLWISIFSAVVVWAIYFRELIDRVLNGGLNDERFVGAMGIAFAGAVFVVAVIEVALTLIATLTTPKAERNTRDEREILASLKASHVALMALIALIFCVSGAAYFAGLLDDNMVGGAEAFSITGEMMVLLANGLLACVIIAELVRAGVTLMLLRALR</sequence>
<feature type="transmembrane region" description="Helical" evidence="1">
    <location>
        <begin position="131"/>
        <end position="158"/>
    </location>
</feature>
<evidence type="ECO:0000313" key="2">
    <source>
        <dbReference type="EMBL" id="MFC5344245.1"/>
    </source>
</evidence>
<evidence type="ECO:0000256" key="1">
    <source>
        <dbReference type="SAM" id="Phobius"/>
    </source>
</evidence>
<feature type="transmembrane region" description="Helical" evidence="1">
    <location>
        <begin position="89"/>
        <end position="111"/>
    </location>
</feature>
<reference evidence="3" key="1">
    <citation type="journal article" date="2019" name="Int. J. Syst. Evol. Microbiol.">
        <title>The Global Catalogue of Microorganisms (GCM) 10K type strain sequencing project: providing services to taxonomists for standard genome sequencing and annotation.</title>
        <authorList>
            <consortium name="The Broad Institute Genomics Platform"/>
            <consortium name="The Broad Institute Genome Sequencing Center for Infectious Disease"/>
            <person name="Wu L."/>
            <person name="Ma J."/>
        </authorList>
    </citation>
    <scope>NUCLEOTIDE SEQUENCE [LARGE SCALE GENOMIC DNA]</scope>
    <source>
        <strain evidence="3">JCM 12125</strain>
    </source>
</reference>
<keyword evidence="1" id="KW-1133">Transmembrane helix</keyword>
<protein>
    <submittedName>
        <fullName evidence="2">Uncharacterized protein</fullName>
    </submittedName>
</protein>
<proteinExistence type="predicted"/>
<organism evidence="2 3">
    <name type="scientific">Brevundimonas staleyi</name>
    <dbReference type="NCBI Taxonomy" id="74326"/>
    <lineage>
        <taxon>Bacteria</taxon>
        <taxon>Pseudomonadati</taxon>
        <taxon>Pseudomonadota</taxon>
        <taxon>Alphaproteobacteria</taxon>
        <taxon>Caulobacterales</taxon>
        <taxon>Caulobacteraceae</taxon>
        <taxon>Brevundimonas</taxon>
    </lineage>
</organism>
<feature type="transmembrane region" description="Helical" evidence="1">
    <location>
        <begin position="7"/>
        <end position="23"/>
    </location>
</feature>